<reference evidence="1 2" key="1">
    <citation type="submission" date="2024-06" db="EMBL/GenBank/DDBJ databases">
        <title>Genomic Encyclopedia of Type Strains, Phase IV (KMG-IV): sequencing the most valuable type-strain genomes for metagenomic binning, comparative biology and taxonomic classification.</title>
        <authorList>
            <person name="Goeker M."/>
        </authorList>
    </citation>
    <scope>NUCLEOTIDE SEQUENCE [LARGE SCALE GENOMIC DNA]</scope>
    <source>
        <strain evidence="1 2">DSM 29780</strain>
    </source>
</reference>
<organism evidence="1 2">
    <name type="scientific">Rhizobium aquaticum</name>
    <dbReference type="NCBI Taxonomy" id="1549636"/>
    <lineage>
        <taxon>Bacteria</taxon>
        <taxon>Pseudomonadati</taxon>
        <taxon>Pseudomonadota</taxon>
        <taxon>Alphaproteobacteria</taxon>
        <taxon>Hyphomicrobiales</taxon>
        <taxon>Rhizobiaceae</taxon>
        <taxon>Rhizobium/Agrobacterium group</taxon>
        <taxon>Rhizobium</taxon>
    </lineage>
</organism>
<evidence type="ECO:0008006" key="3">
    <source>
        <dbReference type="Google" id="ProtNLM"/>
    </source>
</evidence>
<evidence type="ECO:0000313" key="1">
    <source>
        <dbReference type="EMBL" id="MET3614085.1"/>
    </source>
</evidence>
<dbReference type="Proteomes" id="UP001549047">
    <property type="component" value="Unassembled WGS sequence"/>
</dbReference>
<gene>
    <name evidence="1" type="ORF">ABID16_002422</name>
</gene>
<protein>
    <recommendedName>
        <fullName evidence="3">DUF3018 family protein</fullName>
    </recommendedName>
</protein>
<comment type="caution">
    <text evidence="1">The sequence shown here is derived from an EMBL/GenBank/DDBJ whole genome shotgun (WGS) entry which is preliminary data.</text>
</comment>
<dbReference type="EMBL" id="JBEPMB010000003">
    <property type="protein sequence ID" value="MET3614085.1"/>
    <property type="molecule type" value="Genomic_DNA"/>
</dbReference>
<dbReference type="RefSeq" id="WP_354556602.1">
    <property type="nucleotide sequence ID" value="NZ_JBEPMB010000003.1"/>
</dbReference>
<accession>A0ABV2J006</accession>
<proteinExistence type="predicted"/>
<dbReference type="Pfam" id="PF11455">
    <property type="entry name" value="MazE-like"/>
    <property type="match status" value="1"/>
</dbReference>
<name>A0ABV2J006_9HYPH</name>
<dbReference type="InterPro" id="IPR021558">
    <property type="entry name" value="MazE-like"/>
</dbReference>
<keyword evidence="2" id="KW-1185">Reference proteome</keyword>
<sequence length="74" mass="8860">MPRSKRIEDGLTKFQRYRRQQQHRGMKQLRIWVPDPNQPEFIEEARRQGLSLRGRPEEAEALEFIAAAVEWPET</sequence>
<evidence type="ECO:0000313" key="2">
    <source>
        <dbReference type="Proteomes" id="UP001549047"/>
    </source>
</evidence>